<feature type="domain" description="Glycoside hydrolase family 9" evidence="10">
    <location>
        <begin position="39"/>
        <end position="84"/>
    </location>
</feature>
<keyword evidence="8" id="KW-0624">Polysaccharide degradation</keyword>
<protein>
    <recommendedName>
        <fullName evidence="3">cellulase</fullName>
        <ecNumber evidence="3">3.2.1.4</ecNumber>
    </recommendedName>
</protein>
<keyword evidence="4" id="KW-0378">Hydrolase</keyword>
<feature type="region of interest" description="Disordered" evidence="9">
    <location>
        <begin position="53"/>
        <end position="74"/>
    </location>
</feature>
<dbReference type="InterPro" id="IPR001701">
    <property type="entry name" value="Glyco_hydro_9"/>
</dbReference>
<accession>W1PE04</accession>
<sequence>MERNTRHKFTMGGGSIVSVKKDPTPVGCVQGYVECFSCNAPYPNVMDGAIVGGPDENDQFTDTRDSAPHGEASSYNTAPLVGVLAKLSTMK</sequence>
<dbReference type="SUPFAM" id="SSF48208">
    <property type="entry name" value="Six-hairpin glycosidases"/>
    <property type="match status" value="1"/>
</dbReference>
<dbReference type="HOGENOM" id="CLU_165105_0_0_1"/>
<dbReference type="GO" id="GO:0008810">
    <property type="term" value="F:cellulase activity"/>
    <property type="evidence" value="ECO:0007669"/>
    <property type="project" value="UniProtKB-EC"/>
</dbReference>
<evidence type="ECO:0000256" key="2">
    <source>
        <dbReference type="ARBA" id="ARBA00007072"/>
    </source>
</evidence>
<evidence type="ECO:0000256" key="1">
    <source>
        <dbReference type="ARBA" id="ARBA00000966"/>
    </source>
</evidence>
<evidence type="ECO:0000256" key="4">
    <source>
        <dbReference type="ARBA" id="ARBA00022801"/>
    </source>
</evidence>
<organism evidence="11 12">
    <name type="scientific">Amborella trichopoda</name>
    <dbReference type="NCBI Taxonomy" id="13333"/>
    <lineage>
        <taxon>Eukaryota</taxon>
        <taxon>Viridiplantae</taxon>
        <taxon>Streptophyta</taxon>
        <taxon>Embryophyta</taxon>
        <taxon>Tracheophyta</taxon>
        <taxon>Spermatophyta</taxon>
        <taxon>Magnoliopsida</taxon>
        <taxon>Amborellales</taxon>
        <taxon>Amborellaceae</taxon>
        <taxon>Amborella</taxon>
    </lineage>
</organism>
<evidence type="ECO:0000256" key="9">
    <source>
        <dbReference type="SAM" id="MobiDB-lite"/>
    </source>
</evidence>
<evidence type="ECO:0000256" key="5">
    <source>
        <dbReference type="ARBA" id="ARBA00023001"/>
    </source>
</evidence>
<evidence type="ECO:0000313" key="12">
    <source>
        <dbReference type="Proteomes" id="UP000017836"/>
    </source>
</evidence>
<dbReference type="GO" id="GO:0030245">
    <property type="term" value="P:cellulose catabolic process"/>
    <property type="evidence" value="ECO:0007669"/>
    <property type="project" value="UniProtKB-KW"/>
</dbReference>
<evidence type="ECO:0000259" key="10">
    <source>
        <dbReference type="Pfam" id="PF00759"/>
    </source>
</evidence>
<dbReference type="Gene3D" id="1.50.10.10">
    <property type="match status" value="1"/>
</dbReference>
<dbReference type="InterPro" id="IPR012341">
    <property type="entry name" value="6hp_glycosidase-like_sf"/>
</dbReference>
<dbReference type="InterPro" id="IPR008928">
    <property type="entry name" value="6-hairpin_glycosidase_sf"/>
</dbReference>
<evidence type="ECO:0000256" key="8">
    <source>
        <dbReference type="ARBA" id="ARBA00023326"/>
    </source>
</evidence>
<gene>
    <name evidence="11" type="ORF">AMTR_s00007p00143450</name>
</gene>
<dbReference type="STRING" id="13333.W1PE04"/>
<evidence type="ECO:0000313" key="11">
    <source>
        <dbReference type="EMBL" id="ERN05285.1"/>
    </source>
</evidence>
<comment type="catalytic activity">
    <reaction evidence="1">
        <text>Endohydrolysis of (1-&gt;4)-beta-D-glucosidic linkages in cellulose, lichenin and cereal beta-D-glucans.</text>
        <dbReference type="EC" id="3.2.1.4"/>
    </reaction>
</comment>
<keyword evidence="7" id="KW-0326">Glycosidase</keyword>
<dbReference type="Proteomes" id="UP000017836">
    <property type="component" value="Unassembled WGS sequence"/>
</dbReference>
<comment type="similarity">
    <text evidence="2">Belongs to the glycosyl hydrolase 9 (cellulase E) family.</text>
</comment>
<evidence type="ECO:0000256" key="7">
    <source>
        <dbReference type="ARBA" id="ARBA00023295"/>
    </source>
</evidence>
<dbReference type="EC" id="3.2.1.4" evidence="3"/>
<evidence type="ECO:0000256" key="6">
    <source>
        <dbReference type="ARBA" id="ARBA00023277"/>
    </source>
</evidence>
<dbReference type="PANTHER" id="PTHR22298">
    <property type="entry name" value="ENDO-1,4-BETA-GLUCANASE"/>
    <property type="match status" value="1"/>
</dbReference>
<keyword evidence="5" id="KW-0136">Cellulose degradation</keyword>
<dbReference type="Pfam" id="PF00759">
    <property type="entry name" value="Glyco_hydro_9"/>
    <property type="match status" value="1"/>
</dbReference>
<dbReference type="AlphaFoldDB" id="W1PE04"/>
<dbReference type="Gramene" id="ERN05285">
    <property type="protein sequence ID" value="ERN05285"/>
    <property type="gene ID" value="AMTR_s00007p00143450"/>
</dbReference>
<name>W1PE04_AMBTC</name>
<reference evidence="12" key="1">
    <citation type="journal article" date="2013" name="Science">
        <title>The Amborella genome and the evolution of flowering plants.</title>
        <authorList>
            <consortium name="Amborella Genome Project"/>
        </authorList>
    </citation>
    <scope>NUCLEOTIDE SEQUENCE [LARGE SCALE GENOMIC DNA]</scope>
</reference>
<keyword evidence="12" id="KW-1185">Reference proteome</keyword>
<dbReference type="EMBL" id="KI394011">
    <property type="protein sequence ID" value="ERN05285.1"/>
    <property type="molecule type" value="Genomic_DNA"/>
</dbReference>
<evidence type="ECO:0000256" key="3">
    <source>
        <dbReference type="ARBA" id="ARBA00012601"/>
    </source>
</evidence>
<keyword evidence="6" id="KW-0119">Carbohydrate metabolism</keyword>
<proteinExistence type="inferred from homology"/>